<evidence type="ECO:0000313" key="2">
    <source>
        <dbReference type="EMBL" id="TWT92133.1"/>
    </source>
</evidence>
<feature type="domain" description="DUF1559" evidence="1">
    <location>
        <begin position="36"/>
        <end position="342"/>
    </location>
</feature>
<keyword evidence="3" id="KW-1185">Reference proteome</keyword>
<dbReference type="PANTHER" id="PTHR30093">
    <property type="entry name" value="GENERAL SECRETION PATHWAY PROTEIN G"/>
    <property type="match status" value="1"/>
</dbReference>
<name>A0A5C6A0R2_9BACT</name>
<evidence type="ECO:0000259" key="1">
    <source>
        <dbReference type="Pfam" id="PF07596"/>
    </source>
</evidence>
<dbReference type="Pfam" id="PF07596">
    <property type="entry name" value="SBP_bac_10"/>
    <property type="match status" value="1"/>
</dbReference>
<dbReference type="SUPFAM" id="SSF54523">
    <property type="entry name" value="Pili subunits"/>
    <property type="match status" value="1"/>
</dbReference>
<proteinExistence type="predicted"/>
<dbReference type="Pfam" id="PF07963">
    <property type="entry name" value="N_methyl"/>
    <property type="match status" value="1"/>
</dbReference>
<dbReference type="NCBIfam" id="TIGR04294">
    <property type="entry name" value="pre_pil_HX9DG"/>
    <property type="match status" value="1"/>
</dbReference>
<reference evidence="2 3" key="1">
    <citation type="submission" date="2019-02" db="EMBL/GenBank/DDBJ databases">
        <title>Deep-cultivation of Planctomycetes and their phenomic and genomic characterization uncovers novel biology.</title>
        <authorList>
            <person name="Wiegand S."/>
            <person name="Jogler M."/>
            <person name="Boedeker C."/>
            <person name="Pinto D."/>
            <person name="Vollmers J."/>
            <person name="Rivas-Marin E."/>
            <person name="Kohn T."/>
            <person name="Peeters S.H."/>
            <person name="Heuer A."/>
            <person name="Rast P."/>
            <person name="Oberbeckmann S."/>
            <person name="Bunk B."/>
            <person name="Jeske O."/>
            <person name="Meyerdierks A."/>
            <person name="Storesund J.E."/>
            <person name="Kallscheuer N."/>
            <person name="Luecker S."/>
            <person name="Lage O.M."/>
            <person name="Pohl T."/>
            <person name="Merkel B.J."/>
            <person name="Hornburger P."/>
            <person name="Mueller R.-W."/>
            <person name="Bruemmer F."/>
            <person name="Labrenz M."/>
            <person name="Spormann A.M."/>
            <person name="Op Den Camp H."/>
            <person name="Overmann J."/>
            <person name="Amann R."/>
            <person name="Jetten M.S.M."/>
            <person name="Mascher T."/>
            <person name="Medema M.H."/>
            <person name="Devos D.P."/>
            <person name="Kaster A.-K."/>
            <person name="Ovreas L."/>
            <person name="Rohde M."/>
            <person name="Galperin M.Y."/>
            <person name="Jogler C."/>
        </authorList>
    </citation>
    <scope>NUCLEOTIDE SEQUENCE [LARGE SCALE GENOMIC DNA]</scope>
    <source>
        <strain evidence="2 3">Pla108</strain>
    </source>
</reference>
<dbReference type="InterPro" id="IPR045584">
    <property type="entry name" value="Pilin-like"/>
</dbReference>
<sequence>MVMSYARTRDGFTLVELLVVIAIIGILVALLLPAVQAAREAARRTQCTNQLKQLALGCLNHESTHQFLPSSGWGFRWTGDPNLGVGEHQPGGWTFSLLPYLEEGAVAAIGEGLSDAEKNAALLQQKLTPIGIFTCPSRDGGGLGPGTEGSINSDPVPGGIVAKTDYAGNGGCGIPFMTTVDKAPRPAGPGNRFCAEKYPASLGTSLCAGMVDRETASKFDGVFVPRWPIELRKIVDGTSKTMLIAERWLHVSLQGTDGAPVPSNNNSMYQGYDWDTIRWASSFVRPGFEQFGMFAMPKPDTEDQHPDLGNGQMWSFGSSHPGVFVASFCDGSVRTLTYDVDRGEMERLAARNDEGGPCIGAAQQAGGGL</sequence>
<dbReference type="Proteomes" id="UP000317421">
    <property type="component" value="Unassembled WGS sequence"/>
</dbReference>
<dbReference type="InterPro" id="IPR027558">
    <property type="entry name" value="Pre_pil_HX9DG_C"/>
</dbReference>
<dbReference type="AlphaFoldDB" id="A0A5C6A0R2"/>
<dbReference type="InterPro" id="IPR012902">
    <property type="entry name" value="N_methyl_site"/>
</dbReference>
<dbReference type="Gene3D" id="3.30.700.10">
    <property type="entry name" value="Glycoprotein, Type 4 Pilin"/>
    <property type="match status" value="1"/>
</dbReference>
<dbReference type="PANTHER" id="PTHR30093:SF2">
    <property type="entry name" value="TYPE II SECRETION SYSTEM PROTEIN H"/>
    <property type="match status" value="1"/>
</dbReference>
<gene>
    <name evidence="2" type="primary">xcpT_14</name>
    <name evidence="2" type="ORF">Pla108_41430</name>
</gene>
<protein>
    <submittedName>
        <fullName evidence="2">Type II secretion system protein G</fullName>
    </submittedName>
</protein>
<dbReference type="NCBIfam" id="TIGR02532">
    <property type="entry name" value="IV_pilin_GFxxxE"/>
    <property type="match status" value="1"/>
</dbReference>
<organism evidence="2 3">
    <name type="scientific">Botrimarina colliarenosi</name>
    <dbReference type="NCBI Taxonomy" id="2528001"/>
    <lineage>
        <taxon>Bacteria</taxon>
        <taxon>Pseudomonadati</taxon>
        <taxon>Planctomycetota</taxon>
        <taxon>Planctomycetia</taxon>
        <taxon>Pirellulales</taxon>
        <taxon>Lacipirellulaceae</taxon>
        <taxon>Botrimarina</taxon>
    </lineage>
</organism>
<accession>A0A5C6A0R2</accession>
<dbReference type="InterPro" id="IPR011453">
    <property type="entry name" value="DUF1559"/>
</dbReference>
<evidence type="ECO:0000313" key="3">
    <source>
        <dbReference type="Proteomes" id="UP000317421"/>
    </source>
</evidence>
<comment type="caution">
    <text evidence="2">The sequence shown here is derived from an EMBL/GenBank/DDBJ whole genome shotgun (WGS) entry which is preliminary data.</text>
</comment>
<dbReference type="EMBL" id="SJPR01000012">
    <property type="protein sequence ID" value="TWT92133.1"/>
    <property type="molecule type" value="Genomic_DNA"/>
</dbReference>